<protein>
    <recommendedName>
        <fullName evidence="4">TniQ</fullName>
    </recommendedName>
</protein>
<keyword evidence="1" id="KW-0812">Transmembrane</keyword>
<accession>A0A6S6Z8F3</accession>
<dbReference type="AlphaFoldDB" id="A0A6S6Z8F3"/>
<keyword evidence="1" id="KW-0472">Membrane</keyword>
<dbReference type="Proteomes" id="UP000494269">
    <property type="component" value="Unassembled WGS sequence"/>
</dbReference>
<feature type="transmembrane region" description="Helical" evidence="1">
    <location>
        <begin position="368"/>
        <end position="389"/>
    </location>
</feature>
<evidence type="ECO:0000313" key="3">
    <source>
        <dbReference type="Proteomes" id="UP000494269"/>
    </source>
</evidence>
<keyword evidence="1" id="KW-1133">Transmembrane helix</keyword>
<reference evidence="2 3" key="1">
    <citation type="submission" date="2020-04" db="EMBL/GenBank/DDBJ databases">
        <authorList>
            <person name="De Canck E."/>
        </authorList>
    </citation>
    <scope>NUCLEOTIDE SEQUENCE [LARGE SCALE GENOMIC DNA]</scope>
    <source>
        <strain evidence="2 3">LMG 3441</strain>
    </source>
</reference>
<proteinExistence type="predicted"/>
<gene>
    <name evidence="2" type="ORF">LMG3441_00655</name>
</gene>
<sequence>MDATAKQVLSWAQGWHRPFESHVSLAWRLRMENVLSPAELKNMLPKAKKKKFPTYEGFLFEIRSIEGLLGIRGKIYSPVSEGDIFQRDNDAFLCQKHLRVCPMCMERGYHSVLHQIMCIRSCPIHNQPLTRYCPSCIKPFTAFGLLSTTLGSPWSCRYCKWPHAGNYPRPVRRDPNFEELQRAGSSVAEWISSISRVINDAGWHNDYGLMESSIDRGRAVELASIFEKPPDAIKKHVYHNTGLHIRPIFAAPSDENTEGKNTSEDIRAAYEMAHRRITAETPALCIKGTRAERSEWEWDICNRCFAPIHYTFAPERLAYRWWVTAFEGPQSDHLHAAPGTRENIQYVVHPRAEIVKLFATSRSNLAEYFYFSFYAYLNISIALQTYFYISTFKGKKKKGVALQEIWHAFAPISHIKPSSSTFPLQCMRCPATDSTDHPIAILFWLDIIPRRALIDSRNVKS</sequence>
<evidence type="ECO:0000313" key="2">
    <source>
        <dbReference type="EMBL" id="CAB3662909.1"/>
    </source>
</evidence>
<organism evidence="2 3">
    <name type="scientific">Achromobacter kerstersii</name>
    <dbReference type="NCBI Taxonomy" id="1353890"/>
    <lineage>
        <taxon>Bacteria</taxon>
        <taxon>Pseudomonadati</taxon>
        <taxon>Pseudomonadota</taxon>
        <taxon>Betaproteobacteria</taxon>
        <taxon>Burkholderiales</taxon>
        <taxon>Alcaligenaceae</taxon>
        <taxon>Achromobacter</taxon>
    </lineage>
</organism>
<dbReference type="EMBL" id="CADIJQ010000001">
    <property type="protein sequence ID" value="CAB3662909.1"/>
    <property type="molecule type" value="Genomic_DNA"/>
</dbReference>
<name>A0A6S6Z8F3_9BURK</name>
<keyword evidence="3" id="KW-1185">Reference proteome</keyword>
<evidence type="ECO:0000256" key="1">
    <source>
        <dbReference type="SAM" id="Phobius"/>
    </source>
</evidence>
<evidence type="ECO:0008006" key="4">
    <source>
        <dbReference type="Google" id="ProtNLM"/>
    </source>
</evidence>